<keyword evidence="7" id="KW-1185">Reference proteome</keyword>
<evidence type="ECO:0000256" key="3">
    <source>
        <dbReference type="PROSITE-ProRule" id="PRU00317"/>
    </source>
</evidence>
<feature type="compositionally biased region" description="Basic and acidic residues" evidence="4">
    <location>
        <begin position="90"/>
        <end position="115"/>
    </location>
</feature>
<feature type="domain" description="PUM-HD" evidence="5">
    <location>
        <begin position="86"/>
        <end position="457"/>
    </location>
</feature>
<dbReference type="PROSITE" id="PS50302">
    <property type="entry name" value="PUM"/>
    <property type="match status" value="1"/>
</dbReference>
<dbReference type="SUPFAM" id="SSF48371">
    <property type="entry name" value="ARM repeat"/>
    <property type="match status" value="1"/>
</dbReference>
<dbReference type="GO" id="GO:0005730">
    <property type="term" value="C:nucleolus"/>
    <property type="evidence" value="ECO:0007669"/>
    <property type="project" value="TreeGrafter"/>
</dbReference>
<proteinExistence type="predicted"/>
<evidence type="ECO:0000313" key="6">
    <source>
        <dbReference type="EMBL" id="KAF9527234.1"/>
    </source>
</evidence>
<dbReference type="GO" id="GO:0006417">
    <property type="term" value="P:regulation of translation"/>
    <property type="evidence" value="ECO:0007669"/>
    <property type="project" value="TreeGrafter"/>
</dbReference>
<dbReference type="Pfam" id="PF08144">
    <property type="entry name" value="CPL"/>
    <property type="match status" value="1"/>
</dbReference>
<gene>
    <name evidence="6" type="ORF">CPB83DRAFT_856601</name>
</gene>
<reference evidence="6" key="1">
    <citation type="submission" date="2020-11" db="EMBL/GenBank/DDBJ databases">
        <authorList>
            <consortium name="DOE Joint Genome Institute"/>
            <person name="Ahrendt S."/>
            <person name="Riley R."/>
            <person name="Andreopoulos W."/>
            <person name="Labutti K."/>
            <person name="Pangilinan J."/>
            <person name="Ruiz-Duenas F.J."/>
            <person name="Barrasa J.M."/>
            <person name="Sanchez-Garcia M."/>
            <person name="Camarero S."/>
            <person name="Miyauchi S."/>
            <person name="Serrano A."/>
            <person name="Linde D."/>
            <person name="Babiker R."/>
            <person name="Drula E."/>
            <person name="Ayuso-Fernandez I."/>
            <person name="Pacheco R."/>
            <person name="Padilla G."/>
            <person name="Ferreira P."/>
            <person name="Barriuso J."/>
            <person name="Kellner H."/>
            <person name="Castanera R."/>
            <person name="Alfaro M."/>
            <person name="Ramirez L."/>
            <person name="Pisabarro A.G."/>
            <person name="Kuo A."/>
            <person name="Tritt A."/>
            <person name="Lipzen A."/>
            <person name="He G."/>
            <person name="Yan M."/>
            <person name="Ng V."/>
            <person name="Cullen D."/>
            <person name="Martin F."/>
            <person name="Rosso M.-N."/>
            <person name="Henrissat B."/>
            <person name="Hibbett D."/>
            <person name="Martinez A.T."/>
            <person name="Grigoriev I.V."/>
        </authorList>
    </citation>
    <scope>NUCLEOTIDE SEQUENCE</scope>
    <source>
        <strain evidence="6">CBS 506.95</strain>
    </source>
</reference>
<feature type="repeat" description="Pumilio" evidence="3">
    <location>
        <begin position="357"/>
        <end position="393"/>
    </location>
</feature>
<keyword evidence="2" id="KW-0694">RNA-binding</keyword>
<feature type="compositionally biased region" description="Basic and acidic residues" evidence="4">
    <location>
        <begin position="71"/>
        <end position="81"/>
    </location>
</feature>
<dbReference type="InterPro" id="IPR033133">
    <property type="entry name" value="PUM-HD"/>
</dbReference>
<dbReference type="InterPro" id="IPR012959">
    <property type="entry name" value="CPL_dom"/>
</dbReference>
<dbReference type="Gene3D" id="1.25.10.10">
    <property type="entry name" value="Leucine-rich Repeat Variant"/>
    <property type="match status" value="1"/>
</dbReference>
<dbReference type="EMBL" id="MU157863">
    <property type="protein sequence ID" value="KAF9527234.1"/>
    <property type="molecule type" value="Genomic_DNA"/>
</dbReference>
<dbReference type="InterPro" id="IPR016024">
    <property type="entry name" value="ARM-type_fold"/>
</dbReference>
<evidence type="ECO:0000313" key="7">
    <source>
        <dbReference type="Proteomes" id="UP000807306"/>
    </source>
</evidence>
<dbReference type="GO" id="GO:0003729">
    <property type="term" value="F:mRNA binding"/>
    <property type="evidence" value="ECO:0007669"/>
    <property type="project" value="TreeGrafter"/>
</dbReference>
<feature type="region of interest" description="Disordered" evidence="4">
    <location>
        <begin position="1"/>
        <end position="121"/>
    </location>
</feature>
<dbReference type="PANTHER" id="PTHR13389:SF0">
    <property type="entry name" value="PUMILIO HOMOLOG 3"/>
    <property type="match status" value="1"/>
</dbReference>
<feature type="compositionally biased region" description="Low complexity" evidence="4">
    <location>
        <begin position="29"/>
        <end position="39"/>
    </location>
</feature>
<dbReference type="OrthoDB" id="497380at2759"/>
<protein>
    <submittedName>
        <fullName evidence="6">Armadillo-type protein</fullName>
    </submittedName>
</protein>
<evidence type="ECO:0000256" key="4">
    <source>
        <dbReference type="SAM" id="MobiDB-lite"/>
    </source>
</evidence>
<keyword evidence="1" id="KW-0677">Repeat</keyword>
<dbReference type="InterPro" id="IPR011989">
    <property type="entry name" value="ARM-like"/>
</dbReference>
<evidence type="ECO:0000259" key="5">
    <source>
        <dbReference type="PROSITE" id="PS50303"/>
    </source>
</evidence>
<feature type="compositionally biased region" description="Acidic residues" evidence="4">
    <location>
        <begin position="59"/>
        <end position="70"/>
    </location>
</feature>
<dbReference type="InterPro" id="IPR001313">
    <property type="entry name" value="Pumilio_RNA-bd_rpt"/>
</dbReference>
<dbReference type="SMART" id="SM00025">
    <property type="entry name" value="Pumilio"/>
    <property type="match status" value="4"/>
</dbReference>
<dbReference type="AlphaFoldDB" id="A0A9P6EDV7"/>
<accession>A0A9P6EDV7</accession>
<dbReference type="InterPro" id="IPR040059">
    <property type="entry name" value="PUM3"/>
</dbReference>
<dbReference type="PANTHER" id="PTHR13389">
    <property type="entry name" value="PUMILIO HOMOLOG 3"/>
    <property type="match status" value="1"/>
</dbReference>
<sequence length="671" mass="75319">MVLTQKTPKKRPAASQGGPHQKKRHVESTVKSSKPKSTVHAGKSVSGPKRSQPITRAVEEEEGSEDEWVSEDSRDELKNDDQTEMEVDQEDKAPKDPNAARESHKAQKVLHDQRRAAKPHSSLMVEAKRLWSLVRRKNIPPAERQQHVKALMDVMRGKVKEIVFKHDASRIVQSVVKYGGQPERDQIAAELKGKFKELSQSKYSKFLVTKLIRFCPSHRSSILLEFQSSVLRMLLHKEASSVLADAFELYANAYERSILLREFYGKEANLFNFTSGSEADKELGKKGLSGVLEGADAERRRRILTAVKENLETIYNNSDKGAVTHAIVHRALWEYLTAVKEVPDEQEQERLAREMFDICQEVLAEMVHTKDGSRVVREFIAQGSAKDRKQILKVLKPHIDRMAVDDEAQLVLFTALDVTDDTKLLAKSVVAPITAAAAKLYASPQGRRSVLYLIVPRTRRHFTPAQIACLSETDITRVKTSKKSPESREEEIRKVASEDLLKWIEDSAHLLAKEPNGCLVLAEVLLHADGDKSKAAQSLLKVISTPLEDSSQLIDIPTTSRLFKTLLQGGHYNHTTSIVEPVPTSMWDSCKFAIDFIEVVGQEEIVTMCVGRGNGTFVVAEMMEALIRCEVEDVTEVRKTVKGWFGKELIEKIEAGETKGKKILLEKLALL</sequence>
<name>A0A9P6EDV7_9AGAR</name>
<dbReference type="Proteomes" id="UP000807306">
    <property type="component" value="Unassembled WGS sequence"/>
</dbReference>
<dbReference type="PROSITE" id="PS50303">
    <property type="entry name" value="PUM_HD"/>
    <property type="match status" value="1"/>
</dbReference>
<evidence type="ECO:0000256" key="1">
    <source>
        <dbReference type="ARBA" id="ARBA00022737"/>
    </source>
</evidence>
<evidence type="ECO:0000256" key="2">
    <source>
        <dbReference type="ARBA" id="ARBA00022884"/>
    </source>
</evidence>
<organism evidence="6 7">
    <name type="scientific">Crepidotus variabilis</name>
    <dbReference type="NCBI Taxonomy" id="179855"/>
    <lineage>
        <taxon>Eukaryota</taxon>
        <taxon>Fungi</taxon>
        <taxon>Dikarya</taxon>
        <taxon>Basidiomycota</taxon>
        <taxon>Agaricomycotina</taxon>
        <taxon>Agaricomycetes</taxon>
        <taxon>Agaricomycetidae</taxon>
        <taxon>Agaricales</taxon>
        <taxon>Agaricineae</taxon>
        <taxon>Crepidotaceae</taxon>
        <taxon>Crepidotus</taxon>
    </lineage>
</organism>
<comment type="caution">
    <text evidence="6">The sequence shown here is derived from an EMBL/GenBank/DDBJ whole genome shotgun (WGS) entry which is preliminary data.</text>
</comment>